<protein>
    <submittedName>
        <fullName evidence="2">Uncharacterized protein</fullName>
    </submittedName>
</protein>
<feature type="signal peptide" evidence="1">
    <location>
        <begin position="1"/>
        <end position="27"/>
    </location>
</feature>
<dbReference type="Proteomes" id="UP000217895">
    <property type="component" value="Chromosome"/>
</dbReference>
<accession>A0A1Z4J951</accession>
<dbReference type="AlphaFoldDB" id="A0A1Z4J951"/>
<keyword evidence="1" id="KW-0732">Signal</keyword>
<proteinExistence type="predicted"/>
<sequence length="118" mass="12355">MRYKKFAGGITVLSLCFALAPITKVGASEKSVAIVTPNIPSNVAGANAFNLSNLARSGYLEGIPSGSQLSWELATGRITAHDIVKAGVQANQVSSDALNNPAYIRAIELNLAEPRISD</sequence>
<gene>
    <name evidence="2" type="ORF">NIES2135_00960</name>
</gene>
<name>A0A1Z4J951_LEPBY</name>
<evidence type="ECO:0000256" key="1">
    <source>
        <dbReference type="SAM" id="SignalP"/>
    </source>
</evidence>
<evidence type="ECO:0000313" key="2">
    <source>
        <dbReference type="EMBL" id="BAY53294.1"/>
    </source>
</evidence>
<reference evidence="2 3" key="1">
    <citation type="submission" date="2017-06" db="EMBL/GenBank/DDBJ databases">
        <title>Genome sequencing of cyanobaciteial culture collection at National Institute for Environmental Studies (NIES).</title>
        <authorList>
            <person name="Hirose Y."/>
            <person name="Shimura Y."/>
            <person name="Fujisawa T."/>
            <person name="Nakamura Y."/>
            <person name="Kawachi M."/>
        </authorList>
    </citation>
    <scope>NUCLEOTIDE SEQUENCE [LARGE SCALE GENOMIC DNA]</scope>
    <source>
        <strain evidence="2 3">NIES-2135</strain>
    </source>
</reference>
<dbReference type="EMBL" id="AP018203">
    <property type="protein sequence ID" value="BAY53294.1"/>
    <property type="molecule type" value="Genomic_DNA"/>
</dbReference>
<evidence type="ECO:0000313" key="3">
    <source>
        <dbReference type="Proteomes" id="UP000217895"/>
    </source>
</evidence>
<feature type="chain" id="PRO_5011113505" evidence="1">
    <location>
        <begin position="28"/>
        <end position="118"/>
    </location>
</feature>
<keyword evidence="3" id="KW-1185">Reference proteome</keyword>
<organism evidence="2 3">
    <name type="scientific">Leptolyngbya boryana NIES-2135</name>
    <dbReference type="NCBI Taxonomy" id="1973484"/>
    <lineage>
        <taxon>Bacteria</taxon>
        <taxon>Bacillati</taxon>
        <taxon>Cyanobacteriota</taxon>
        <taxon>Cyanophyceae</taxon>
        <taxon>Leptolyngbyales</taxon>
        <taxon>Leptolyngbyaceae</taxon>
        <taxon>Leptolyngbya group</taxon>
        <taxon>Leptolyngbya</taxon>
    </lineage>
</organism>